<evidence type="ECO:0000256" key="2">
    <source>
        <dbReference type="ARBA" id="ARBA00022692"/>
    </source>
</evidence>
<dbReference type="EMBL" id="JAGFBR010000003">
    <property type="protein sequence ID" value="KAH0469182.1"/>
    <property type="molecule type" value="Genomic_DNA"/>
</dbReference>
<dbReference type="AlphaFoldDB" id="A0AAV7HJT2"/>
<proteinExistence type="predicted"/>
<evidence type="ECO:0000256" key="5">
    <source>
        <dbReference type="SAM" id="MobiDB-lite"/>
    </source>
</evidence>
<dbReference type="InterPro" id="IPR018108">
    <property type="entry name" value="MCP_transmembrane"/>
</dbReference>
<accession>A0AAV7HJT2</accession>
<comment type="subcellular location">
    <subcellularLocation>
        <location evidence="1">Membrane</location>
        <topology evidence="1">Multi-pass membrane protein</topology>
    </subcellularLocation>
</comment>
<dbReference type="InterPro" id="IPR023395">
    <property type="entry name" value="MCP_dom_sf"/>
</dbReference>
<dbReference type="Gene3D" id="1.50.40.10">
    <property type="entry name" value="Mitochondrial carrier domain"/>
    <property type="match status" value="1"/>
</dbReference>
<sequence length="448" mass="50387">MFSACFRRKRKEVGFSASPCGEKEMLAVLYQFSFRQPPSIPSLRREIGEDTCPFWLDSTGSNQRRGDWGRESTLEMSSSLQSTRPDQIDGQGLRGTESTPGLPSNLLLLRLLMPLSPRGEVGEGTCPFGSTRPDQINEFFSFQGPFAFYKGFFPNFGRLGSWNVIMFLTLEQVREWIKTSWSEIFRDPQSDLLASEIAEYWIFCSSYILYVSEREKRAERGEVRNGKEKREGNGEGRRLVGGLVNKATEVGQRLPLMDMVDIATVGIHLQDLNWLTQLMLRVFLFRPPNRLVFLDILDFFSHLHCKLVKTWPQVYVLSNPKGFQVQIIISCWINEKSAPSVAEVKCEKGADVAAGQLHVIRHLRQQKQGLVLWIKSPSPHRGYKILSLRPGVKQMSEILYDEGVGGGGGARDGSRKCETALFAVDLDGPVLRLGTKDDAATGTKRGAL</sequence>
<evidence type="ECO:0000256" key="3">
    <source>
        <dbReference type="ARBA" id="ARBA00023136"/>
    </source>
</evidence>
<evidence type="ECO:0000313" key="6">
    <source>
        <dbReference type="EMBL" id="KAH0469182.1"/>
    </source>
</evidence>
<name>A0AAV7HJT2_DENCH</name>
<protein>
    <submittedName>
        <fullName evidence="6">Uncharacterized protein</fullName>
    </submittedName>
</protein>
<feature type="region of interest" description="Disordered" evidence="5">
    <location>
        <begin position="62"/>
        <end position="100"/>
    </location>
</feature>
<organism evidence="6 7">
    <name type="scientific">Dendrobium chrysotoxum</name>
    <name type="common">Orchid</name>
    <dbReference type="NCBI Taxonomy" id="161865"/>
    <lineage>
        <taxon>Eukaryota</taxon>
        <taxon>Viridiplantae</taxon>
        <taxon>Streptophyta</taxon>
        <taxon>Embryophyta</taxon>
        <taxon>Tracheophyta</taxon>
        <taxon>Spermatophyta</taxon>
        <taxon>Magnoliopsida</taxon>
        <taxon>Liliopsida</taxon>
        <taxon>Asparagales</taxon>
        <taxon>Orchidaceae</taxon>
        <taxon>Epidendroideae</taxon>
        <taxon>Malaxideae</taxon>
        <taxon>Dendrobiinae</taxon>
        <taxon>Dendrobium</taxon>
    </lineage>
</organism>
<feature type="compositionally biased region" description="Polar residues" evidence="5">
    <location>
        <begin position="74"/>
        <end position="85"/>
    </location>
</feature>
<evidence type="ECO:0000313" key="7">
    <source>
        <dbReference type="Proteomes" id="UP000775213"/>
    </source>
</evidence>
<evidence type="ECO:0000256" key="1">
    <source>
        <dbReference type="ARBA" id="ARBA00004141"/>
    </source>
</evidence>
<dbReference type="GO" id="GO:0016020">
    <property type="term" value="C:membrane"/>
    <property type="evidence" value="ECO:0007669"/>
    <property type="project" value="UniProtKB-SubCell"/>
</dbReference>
<keyword evidence="3 4" id="KW-0472">Membrane</keyword>
<dbReference type="PROSITE" id="PS50920">
    <property type="entry name" value="SOLCAR"/>
    <property type="match status" value="1"/>
</dbReference>
<keyword evidence="7" id="KW-1185">Reference proteome</keyword>
<keyword evidence="2 4" id="KW-0812">Transmembrane</keyword>
<evidence type="ECO:0000256" key="4">
    <source>
        <dbReference type="PROSITE-ProRule" id="PRU00282"/>
    </source>
</evidence>
<dbReference type="SUPFAM" id="SSF103506">
    <property type="entry name" value="Mitochondrial carrier"/>
    <property type="match status" value="1"/>
</dbReference>
<gene>
    <name evidence="6" type="ORF">IEQ34_002414</name>
</gene>
<dbReference type="Proteomes" id="UP000775213">
    <property type="component" value="Unassembled WGS sequence"/>
</dbReference>
<reference evidence="6 7" key="1">
    <citation type="journal article" date="2021" name="Hortic Res">
        <title>Chromosome-scale assembly of the Dendrobium chrysotoxum genome enhances the understanding of orchid evolution.</title>
        <authorList>
            <person name="Zhang Y."/>
            <person name="Zhang G.Q."/>
            <person name="Zhang D."/>
            <person name="Liu X.D."/>
            <person name="Xu X.Y."/>
            <person name="Sun W.H."/>
            <person name="Yu X."/>
            <person name="Zhu X."/>
            <person name="Wang Z.W."/>
            <person name="Zhao X."/>
            <person name="Zhong W.Y."/>
            <person name="Chen H."/>
            <person name="Yin W.L."/>
            <person name="Huang T."/>
            <person name="Niu S.C."/>
            <person name="Liu Z.J."/>
        </authorList>
    </citation>
    <scope>NUCLEOTIDE SEQUENCE [LARGE SCALE GENOMIC DNA]</scope>
    <source>
        <strain evidence="6">Lindl</strain>
    </source>
</reference>
<feature type="repeat" description="Solcar" evidence="4">
    <location>
        <begin position="86"/>
        <end position="176"/>
    </location>
</feature>
<feature type="compositionally biased region" description="Basic and acidic residues" evidence="5">
    <location>
        <begin position="64"/>
        <end position="73"/>
    </location>
</feature>
<comment type="caution">
    <text evidence="6">The sequence shown here is derived from an EMBL/GenBank/DDBJ whole genome shotgun (WGS) entry which is preliminary data.</text>
</comment>